<dbReference type="GO" id="GO:0022857">
    <property type="term" value="F:transmembrane transporter activity"/>
    <property type="evidence" value="ECO:0007669"/>
    <property type="project" value="UniProtKB-UniRule"/>
</dbReference>
<comment type="similarity">
    <text evidence="7">Belongs to the TRAP transporter large permease family.</text>
</comment>
<dbReference type="RefSeq" id="WP_092695571.1">
    <property type="nucleotide sequence ID" value="NZ_FOGU01000011.1"/>
</dbReference>
<evidence type="ECO:0000256" key="2">
    <source>
        <dbReference type="ARBA" id="ARBA00022475"/>
    </source>
</evidence>
<sequence>MGQIVAALVLFLVVLLGAGVWIGLGLIGAGIGTLSVFMPQMPATKLLAQQLWNSATSLELLALPLFILMAEILFRTRLAESLFNGLAPWTRRLPGRMSHITVLASTLFAAVSGSSAATTATVGRITAGELLQRGYDRQMVIGSLAGAGTLGFLIPPSVIMIIYGVLAEESILKLFIAGVIPGGLLAGAYMVYLGARSVMNPALVGEALPPTSWSEKVHAALGLLPVLCLIFAVIGSMYGGIASPTEAAAVGVAGAIAIGALQRSLTPRGLIEATLLAAQTCAMIGLIIMGAMFLSVGLGYLGVPRFVAGQIEALNLSPFALIVVLLIFYVLLGCLMEGMSCIVMTLPITLPLILAAGYDKVWFGVFLVLVVEMAQITPPVGFNLIVIQRLTGDRMGAVARAALPFFAIMVAMALLLAVVPQIATWLPETMSNRN</sequence>
<feature type="transmembrane region" description="Helical" evidence="7">
    <location>
        <begin position="140"/>
        <end position="165"/>
    </location>
</feature>
<dbReference type="STRING" id="641238.SAMN04490244_1119"/>
<dbReference type="AlphaFoldDB" id="A0A1H9WIA8"/>
<proteinExistence type="inferred from homology"/>
<dbReference type="Proteomes" id="UP000198885">
    <property type="component" value="Unassembled WGS sequence"/>
</dbReference>
<dbReference type="NCBIfam" id="TIGR00786">
    <property type="entry name" value="dctM"/>
    <property type="match status" value="1"/>
</dbReference>
<evidence type="ECO:0000313" key="9">
    <source>
        <dbReference type="EMBL" id="SES33630.1"/>
    </source>
</evidence>
<name>A0A1H9WIA8_9RHOB</name>
<feature type="transmembrane region" description="Helical" evidence="7">
    <location>
        <begin position="339"/>
        <end position="358"/>
    </location>
</feature>
<keyword evidence="2" id="KW-1003">Cell membrane</keyword>
<feature type="transmembrane region" description="Helical" evidence="7">
    <location>
        <begin position="7"/>
        <end position="31"/>
    </location>
</feature>
<feature type="transmembrane region" description="Helical" evidence="7">
    <location>
        <begin position="171"/>
        <end position="192"/>
    </location>
</feature>
<dbReference type="InterPro" id="IPR010656">
    <property type="entry name" value="DctM"/>
</dbReference>
<dbReference type="OrthoDB" id="9790209at2"/>
<reference evidence="9 10" key="1">
    <citation type="submission" date="2016-10" db="EMBL/GenBank/DDBJ databases">
        <authorList>
            <person name="de Groot N.N."/>
        </authorList>
    </citation>
    <scope>NUCLEOTIDE SEQUENCE [LARGE SCALE GENOMIC DNA]</scope>
    <source>
        <strain evidence="9 10">DSM 23042</strain>
    </source>
</reference>
<keyword evidence="4 7" id="KW-0812">Transmembrane</keyword>
<evidence type="ECO:0000256" key="4">
    <source>
        <dbReference type="ARBA" id="ARBA00022692"/>
    </source>
</evidence>
<organism evidence="9 10">
    <name type="scientific">Tranquillimonas rosea</name>
    <dbReference type="NCBI Taxonomy" id="641238"/>
    <lineage>
        <taxon>Bacteria</taxon>
        <taxon>Pseudomonadati</taxon>
        <taxon>Pseudomonadota</taxon>
        <taxon>Alphaproteobacteria</taxon>
        <taxon>Rhodobacterales</taxon>
        <taxon>Roseobacteraceae</taxon>
        <taxon>Tranquillimonas</taxon>
    </lineage>
</organism>
<keyword evidence="6 7" id="KW-0472">Membrane</keyword>
<dbReference type="InterPro" id="IPR004681">
    <property type="entry name" value="TRAP_DctM"/>
</dbReference>
<evidence type="ECO:0000256" key="1">
    <source>
        <dbReference type="ARBA" id="ARBA00004429"/>
    </source>
</evidence>
<feature type="domain" description="TRAP C4-dicarboxylate transport system permease DctM subunit" evidence="8">
    <location>
        <begin position="10"/>
        <end position="422"/>
    </location>
</feature>
<comment type="subcellular location">
    <subcellularLocation>
        <location evidence="1 7">Cell inner membrane</location>
        <topology evidence="1 7">Multi-pass membrane protein</topology>
    </subcellularLocation>
</comment>
<dbReference type="GO" id="GO:0005886">
    <property type="term" value="C:plasma membrane"/>
    <property type="evidence" value="ECO:0007669"/>
    <property type="project" value="UniProtKB-SubCell"/>
</dbReference>
<accession>A0A1H9WIA8</accession>
<evidence type="ECO:0000256" key="7">
    <source>
        <dbReference type="RuleBase" id="RU369079"/>
    </source>
</evidence>
<evidence type="ECO:0000313" key="10">
    <source>
        <dbReference type="Proteomes" id="UP000198885"/>
    </source>
</evidence>
<comment type="function">
    <text evidence="7">Part of the tripartite ATP-independent periplasmic (TRAP) transport system.</text>
</comment>
<dbReference type="PANTHER" id="PTHR33362:SF5">
    <property type="entry name" value="C4-DICARBOXYLATE TRAP TRANSPORTER LARGE PERMEASE PROTEIN DCTM"/>
    <property type="match status" value="1"/>
</dbReference>
<comment type="subunit">
    <text evidence="7">The complex comprises the extracytoplasmic solute receptor protein and the two transmembrane proteins.</text>
</comment>
<dbReference type="Pfam" id="PF06808">
    <property type="entry name" value="DctM"/>
    <property type="match status" value="1"/>
</dbReference>
<keyword evidence="3 7" id="KW-0997">Cell inner membrane</keyword>
<keyword evidence="5 7" id="KW-1133">Transmembrane helix</keyword>
<feature type="transmembrane region" description="Helical" evidence="7">
    <location>
        <begin position="247"/>
        <end position="265"/>
    </location>
</feature>
<feature type="transmembrane region" description="Helical" evidence="7">
    <location>
        <begin position="364"/>
        <end position="386"/>
    </location>
</feature>
<feature type="transmembrane region" description="Helical" evidence="7">
    <location>
        <begin position="277"/>
        <end position="301"/>
    </location>
</feature>
<keyword evidence="10" id="KW-1185">Reference proteome</keyword>
<evidence type="ECO:0000259" key="8">
    <source>
        <dbReference type="Pfam" id="PF06808"/>
    </source>
</evidence>
<feature type="transmembrane region" description="Helical" evidence="7">
    <location>
        <begin position="313"/>
        <end position="332"/>
    </location>
</feature>
<gene>
    <name evidence="9" type="ORF">SAMN04490244_1119</name>
</gene>
<protein>
    <recommendedName>
        <fullName evidence="7">TRAP transporter large permease protein</fullName>
    </recommendedName>
</protein>
<feature type="transmembrane region" description="Helical" evidence="7">
    <location>
        <begin position="398"/>
        <end position="423"/>
    </location>
</feature>
<dbReference type="PIRSF" id="PIRSF006066">
    <property type="entry name" value="HI0050"/>
    <property type="match status" value="1"/>
</dbReference>
<dbReference type="PANTHER" id="PTHR33362">
    <property type="entry name" value="SIALIC ACID TRAP TRANSPORTER PERMEASE PROTEIN SIAT-RELATED"/>
    <property type="match status" value="1"/>
</dbReference>
<feature type="transmembrane region" description="Helical" evidence="7">
    <location>
        <begin position="51"/>
        <end position="74"/>
    </location>
</feature>
<evidence type="ECO:0000256" key="5">
    <source>
        <dbReference type="ARBA" id="ARBA00022989"/>
    </source>
</evidence>
<evidence type="ECO:0000256" key="6">
    <source>
        <dbReference type="ARBA" id="ARBA00023136"/>
    </source>
</evidence>
<keyword evidence="7" id="KW-0813">Transport</keyword>
<evidence type="ECO:0000256" key="3">
    <source>
        <dbReference type="ARBA" id="ARBA00022519"/>
    </source>
</evidence>
<feature type="transmembrane region" description="Helical" evidence="7">
    <location>
        <begin position="219"/>
        <end position="241"/>
    </location>
</feature>
<dbReference type="EMBL" id="FOGU01000011">
    <property type="protein sequence ID" value="SES33630.1"/>
    <property type="molecule type" value="Genomic_DNA"/>
</dbReference>